<proteinExistence type="predicted"/>
<dbReference type="RefSeq" id="WP_342468865.1">
    <property type="nucleotide sequence ID" value="NZ_JBHSNQ010000041.1"/>
</dbReference>
<dbReference type="Proteomes" id="UP001595978">
    <property type="component" value="Unassembled WGS sequence"/>
</dbReference>
<evidence type="ECO:0000256" key="1">
    <source>
        <dbReference type="SAM" id="Phobius"/>
    </source>
</evidence>
<organism evidence="2 3">
    <name type="scientific">Ureibacillus suwonensis</name>
    <dbReference type="NCBI Taxonomy" id="313007"/>
    <lineage>
        <taxon>Bacteria</taxon>
        <taxon>Bacillati</taxon>
        <taxon>Bacillota</taxon>
        <taxon>Bacilli</taxon>
        <taxon>Bacillales</taxon>
        <taxon>Caryophanaceae</taxon>
        <taxon>Ureibacillus</taxon>
    </lineage>
</organism>
<keyword evidence="1" id="KW-1133">Transmembrane helix</keyword>
<keyword evidence="1" id="KW-0812">Transmembrane</keyword>
<reference evidence="3" key="1">
    <citation type="journal article" date="2019" name="Int. J. Syst. Evol. Microbiol.">
        <title>The Global Catalogue of Microorganisms (GCM) 10K type strain sequencing project: providing services to taxonomists for standard genome sequencing and annotation.</title>
        <authorList>
            <consortium name="The Broad Institute Genomics Platform"/>
            <consortium name="The Broad Institute Genome Sequencing Center for Infectious Disease"/>
            <person name="Wu L."/>
            <person name="Ma J."/>
        </authorList>
    </citation>
    <scope>NUCLEOTIDE SEQUENCE [LARGE SCALE GENOMIC DNA]</scope>
    <source>
        <strain evidence="3">CCUG 56331</strain>
    </source>
</reference>
<dbReference type="EMBL" id="JBHSNQ010000041">
    <property type="protein sequence ID" value="MFC5540962.1"/>
    <property type="molecule type" value="Genomic_DNA"/>
</dbReference>
<feature type="transmembrane region" description="Helical" evidence="1">
    <location>
        <begin position="6"/>
        <end position="25"/>
    </location>
</feature>
<accession>A0ABW0RA59</accession>
<keyword evidence="1" id="KW-0472">Membrane</keyword>
<keyword evidence="3" id="KW-1185">Reference proteome</keyword>
<protein>
    <submittedName>
        <fullName evidence="2">Uncharacterized protein</fullName>
    </submittedName>
</protein>
<name>A0ABW0RA59_9BACL</name>
<evidence type="ECO:0000313" key="2">
    <source>
        <dbReference type="EMBL" id="MFC5540962.1"/>
    </source>
</evidence>
<comment type="caution">
    <text evidence="2">The sequence shown here is derived from an EMBL/GenBank/DDBJ whole genome shotgun (WGS) entry which is preliminary data.</text>
</comment>
<evidence type="ECO:0000313" key="3">
    <source>
        <dbReference type="Proteomes" id="UP001595978"/>
    </source>
</evidence>
<sequence>MDNGILIVVGIIYFIIMIGAIALFIHFKRKGALKQTVDTKHEPNVRNEQTKQ</sequence>
<gene>
    <name evidence="2" type="ORF">ACFPOH_04115</name>
</gene>